<name>A0ABQ1L3Q6_9RHOB</name>
<evidence type="ECO:0000259" key="2">
    <source>
        <dbReference type="Pfam" id="PF07282"/>
    </source>
</evidence>
<accession>A0ABQ1L3Q6</accession>
<protein>
    <recommendedName>
        <fullName evidence="2">Cas12f1-like TNB domain-containing protein</fullName>
    </recommendedName>
</protein>
<proteinExistence type="predicted"/>
<sequence>MKRCDHLPICDTNPGKIRALREVLRAFRRAAPDMAADQWQRFYQTGRFNKMVSAEAEARSARLSRSKAAIGAARMQMLRYQVVGQLESFIENRANDFRDAVAKSSVDDATRHQLLTVNKMHAWFRSEPVFMGKSKTKPGILIEDDVRHLARSIMRAVLSHHRRPRFHRLNPWIDQRQATIGKAETAGHAPMWVGIRGMCPEIGKNGRPKKTQGTIQVPLQSYAWFENRGGEIAKTVQLIERGADRGRPGEIVIAVVSNMEKPFGESQMAYQPLCEELSLDFGLSAMFATPDGDLLGRSWFDQMKKHDDRIAGLARRLQKQGIRPNQSARYRARVAAFRGFLKTEIGRVLNRLIQMKRPAHVVIEKLDFRAPGLSKRLNRILARSGRKVIREKLQDLEERFGITFTEVNPAYSSQTCSGCGFVAKTNRRSQSKFSCHACGHEINADVNAARNLESGRSAFDRTARITKAESLRLTVERHLERITTGDRVISAKVLGSPYYRTAAAALDTLLARKLRPPDVVADVSAG</sequence>
<keyword evidence="4" id="KW-1185">Reference proteome</keyword>
<keyword evidence="1" id="KW-0238">DNA-binding</keyword>
<evidence type="ECO:0000313" key="3">
    <source>
        <dbReference type="EMBL" id="GGC18917.1"/>
    </source>
</evidence>
<dbReference type="EMBL" id="BMFC01000015">
    <property type="protein sequence ID" value="GGC18917.1"/>
    <property type="molecule type" value="Genomic_DNA"/>
</dbReference>
<dbReference type="InterPro" id="IPR010095">
    <property type="entry name" value="Cas12f1-like_TNB"/>
</dbReference>
<gene>
    <name evidence="3" type="ORF">GCM10011363_39490</name>
</gene>
<feature type="domain" description="Cas12f1-like TNB" evidence="2">
    <location>
        <begin position="390"/>
        <end position="452"/>
    </location>
</feature>
<evidence type="ECO:0000256" key="1">
    <source>
        <dbReference type="ARBA" id="ARBA00023125"/>
    </source>
</evidence>
<dbReference type="Proteomes" id="UP000645462">
    <property type="component" value="Unassembled WGS sequence"/>
</dbReference>
<dbReference type="RefSeq" id="WP_188483822.1">
    <property type="nucleotide sequence ID" value="NZ_BMFC01000015.1"/>
</dbReference>
<dbReference type="Pfam" id="PF07282">
    <property type="entry name" value="Cas12f1-like_TNB"/>
    <property type="match status" value="1"/>
</dbReference>
<comment type="caution">
    <text evidence="3">The sequence shown here is derived from an EMBL/GenBank/DDBJ whole genome shotgun (WGS) entry which is preliminary data.</text>
</comment>
<reference evidence="4" key="1">
    <citation type="journal article" date="2019" name="Int. J. Syst. Evol. Microbiol.">
        <title>The Global Catalogue of Microorganisms (GCM) 10K type strain sequencing project: providing services to taxonomists for standard genome sequencing and annotation.</title>
        <authorList>
            <consortium name="The Broad Institute Genomics Platform"/>
            <consortium name="The Broad Institute Genome Sequencing Center for Infectious Disease"/>
            <person name="Wu L."/>
            <person name="Ma J."/>
        </authorList>
    </citation>
    <scope>NUCLEOTIDE SEQUENCE [LARGE SCALE GENOMIC DNA]</scope>
    <source>
        <strain evidence="4">CGMCC 1.12478</strain>
    </source>
</reference>
<evidence type="ECO:0000313" key="4">
    <source>
        <dbReference type="Proteomes" id="UP000645462"/>
    </source>
</evidence>
<organism evidence="3 4">
    <name type="scientific">Marivita lacus</name>
    <dbReference type="NCBI Taxonomy" id="1323742"/>
    <lineage>
        <taxon>Bacteria</taxon>
        <taxon>Pseudomonadati</taxon>
        <taxon>Pseudomonadota</taxon>
        <taxon>Alphaproteobacteria</taxon>
        <taxon>Rhodobacterales</taxon>
        <taxon>Roseobacteraceae</taxon>
        <taxon>Marivita</taxon>
    </lineage>
</organism>